<dbReference type="EMBL" id="FWEW01000275">
    <property type="protein sequence ID" value="SLM34445.1"/>
    <property type="molecule type" value="Genomic_DNA"/>
</dbReference>
<dbReference type="AlphaFoldDB" id="A0A1W5CUN9"/>
<feature type="region of interest" description="Disordered" evidence="1">
    <location>
        <begin position="156"/>
        <end position="183"/>
    </location>
</feature>
<reference evidence="3" key="1">
    <citation type="submission" date="2017-03" db="EMBL/GenBank/DDBJ databases">
        <authorList>
            <person name="Sharma R."/>
            <person name="Thines M."/>
        </authorList>
    </citation>
    <scope>NUCLEOTIDE SEQUENCE [LARGE SCALE GENOMIC DNA]</scope>
</reference>
<evidence type="ECO:0000256" key="1">
    <source>
        <dbReference type="SAM" id="MobiDB-lite"/>
    </source>
</evidence>
<evidence type="ECO:0000313" key="3">
    <source>
        <dbReference type="Proteomes" id="UP000192927"/>
    </source>
</evidence>
<proteinExistence type="predicted"/>
<keyword evidence="3" id="KW-1185">Reference proteome</keyword>
<accession>A0A1W5CUN9</accession>
<evidence type="ECO:0000313" key="2">
    <source>
        <dbReference type="EMBL" id="SLM34445.1"/>
    </source>
</evidence>
<sequence>MPAAESHFYACSSSPYLSDSLEYAPGNSSKRNARRNSKDGFLIRSKLSGMSYREIKVKGRFNEAESTLRGRFRTLTKRKEQRVRKPQWQERDVQLLREAVLAVAEESKDTCPTAGGQAIEEIIKSSKIPWKRVAERVARYGSYHFGNATCRKKWDELPDGHARAGPRRDGRSGGPDHAGDGEWIPRLLTLERDAAVLPADAERDTYQDPQAGLSEAIQTALGALHKLVVAREMVKSGGLRTPVYAGDGMADAGDGECVGLMYGQTASGRAVDGTYGQAQDGVQRALTQLGWVKNWLDDERSKVLAIIVRHGHGF</sequence>
<dbReference type="Proteomes" id="UP000192927">
    <property type="component" value="Unassembled WGS sequence"/>
</dbReference>
<name>A0A1W5CUN9_9LECA</name>
<organism evidence="2 3">
    <name type="scientific">Lasallia pustulata</name>
    <dbReference type="NCBI Taxonomy" id="136370"/>
    <lineage>
        <taxon>Eukaryota</taxon>
        <taxon>Fungi</taxon>
        <taxon>Dikarya</taxon>
        <taxon>Ascomycota</taxon>
        <taxon>Pezizomycotina</taxon>
        <taxon>Lecanoromycetes</taxon>
        <taxon>OSLEUM clade</taxon>
        <taxon>Umbilicariomycetidae</taxon>
        <taxon>Umbilicariales</taxon>
        <taxon>Umbilicariaceae</taxon>
        <taxon>Lasallia</taxon>
    </lineage>
</organism>
<evidence type="ECO:0008006" key="4">
    <source>
        <dbReference type="Google" id="ProtNLM"/>
    </source>
</evidence>
<feature type="compositionally biased region" description="Basic and acidic residues" evidence="1">
    <location>
        <begin position="156"/>
        <end position="171"/>
    </location>
</feature>
<protein>
    <recommendedName>
        <fullName evidence="4">Myb-like domain-containing protein</fullName>
    </recommendedName>
</protein>